<dbReference type="InterPro" id="IPR017972">
    <property type="entry name" value="Cyt_P450_CS"/>
</dbReference>
<evidence type="ECO:0000313" key="9">
    <source>
        <dbReference type="Proteomes" id="UP000680865"/>
    </source>
</evidence>
<dbReference type="PRINTS" id="PR00359">
    <property type="entry name" value="BP450"/>
</dbReference>
<dbReference type="GO" id="GO:0020037">
    <property type="term" value="F:heme binding"/>
    <property type="evidence" value="ECO:0007669"/>
    <property type="project" value="InterPro"/>
</dbReference>
<evidence type="ECO:0000256" key="7">
    <source>
        <dbReference type="RuleBase" id="RU000461"/>
    </source>
</evidence>
<dbReference type="Pfam" id="PF00067">
    <property type="entry name" value="p450"/>
    <property type="match status" value="1"/>
</dbReference>
<dbReference type="InterPro" id="IPR001128">
    <property type="entry name" value="Cyt_P450"/>
</dbReference>
<accession>A0A919VV62</accession>
<dbReference type="Gene3D" id="1.10.630.10">
    <property type="entry name" value="Cytochrome P450"/>
    <property type="match status" value="1"/>
</dbReference>
<dbReference type="EMBL" id="BOQP01000008">
    <property type="protein sequence ID" value="GIM70588.1"/>
    <property type="molecule type" value="Genomic_DNA"/>
</dbReference>
<dbReference type="PRINTS" id="PR00385">
    <property type="entry name" value="P450"/>
</dbReference>
<dbReference type="GO" id="GO:0005506">
    <property type="term" value="F:iron ion binding"/>
    <property type="evidence" value="ECO:0007669"/>
    <property type="project" value="InterPro"/>
</dbReference>
<keyword evidence="4 7" id="KW-0560">Oxidoreductase</keyword>
<keyword evidence="3 7" id="KW-0479">Metal-binding</keyword>
<keyword evidence="6 7" id="KW-0503">Monooxygenase</keyword>
<organism evidence="8 9">
    <name type="scientific">Winogradskya consettensis</name>
    <dbReference type="NCBI Taxonomy" id="113560"/>
    <lineage>
        <taxon>Bacteria</taxon>
        <taxon>Bacillati</taxon>
        <taxon>Actinomycetota</taxon>
        <taxon>Actinomycetes</taxon>
        <taxon>Micromonosporales</taxon>
        <taxon>Micromonosporaceae</taxon>
        <taxon>Winogradskya</taxon>
    </lineage>
</organism>
<keyword evidence="2 7" id="KW-0349">Heme</keyword>
<dbReference type="InterPro" id="IPR036396">
    <property type="entry name" value="Cyt_P450_sf"/>
</dbReference>
<dbReference type="FunFam" id="1.10.630.10:FF:000018">
    <property type="entry name" value="Cytochrome P450 monooxygenase"/>
    <property type="match status" value="1"/>
</dbReference>
<dbReference type="PROSITE" id="PS00086">
    <property type="entry name" value="CYTOCHROME_P450"/>
    <property type="match status" value="1"/>
</dbReference>
<evidence type="ECO:0000256" key="1">
    <source>
        <dbReference type="ARBA" id="ARBA00010617"/>
    </source>
</evidence>
<keyword evidence="9" id="KW-1185">Reference proteome</keyword>
<dbReference type="Proteomes" id="UP000680865">
    <property type="component" value="Unassembled WGS sequence"/>
</dbReference>
<keyword evidence="5 7" id="KW-0408">Iron</keyword>
<evidence type="ECO:0000313" key="8">
    <source>
        <dbReference type="EMBL" id="GIM70588.1"/>
    </source>
</evidence>
<dbReference type="InterPro" id="IPR002397">
    <property type="entry name" value="Cyt_P450_B"/>
</dbReference>
<dbReference type="PANTHER" id="PTHR46696:SF1">
    <property type="entry name" value="CYTOCHROME P450 YJIB-RELATED"/>
    <property type="match status" value="1"/>
</dbReference>
<dbReference type="GO" id="GO:0017000">
    <property type="term" value="P:antibiotic biosynthetic process"/>
    <property type="evidence" value="ECO:0007669"/>
    <property type="project" value="UniProtKB-ARBA"/>
</dbReference>
<dbReference type="GO" id="GO:0016705">
    <property type="term" value="F:oxidoreductase activity, acting on paired donors, with incorporation or reduction of molecular oxygen"/>
    <property type="evidence" value="ECO:0007669"/>
    <property type="project" value="InterPro"/>
</dbReference>
<dbReference type="GO" id="GO:0004497">
    <property type="term" value="F:monooxygenase activity"/>
    <property type="evidence" value="ECO:0007669"/>
    <property type="project" value="UniProtKB-KW"/>
</dbReference>
<dbReference type="PANTHER" id="PTHR46696">
    <property type="entry name" value="P450, PUTATIVE (EUROFUNG)-RELATED"/>
    <property type="match status" value="1"/>
</dbReference>
<evidence type="ECO:0000256" key="6">
    <source>
        <dbReference type="ARBA" id="ARBA00023033"/>
    </source>
</evidence>
<name>A0A919VV62_9ACTN</name>
<comment type="caution">
    <text evidence="8">The sequence shown here is derived from an EMBL/GenBank/DDBJ whole genome shotgun (WGS) entry which is preliminary data.</text>
</comment>
<dbReference type="SUPFAM" id="SSF48264">
    <property type="entry name" value="Cytochrome P450"/>
    <property type="match status" value="1"/>
</dbReference>
<dbReference type="CDD" id="cd11030">
    <property type="entry name" value="CYP105-like"/>
    <property type="match status" value="1"/>
</dbReference>
<gene>
    <name evidence="8" type="ORF">Aco04nite_21100</name>
</gene>
<dbReference type="AlphaFoldDB" id="A0A919VV62"/>
<reference evidence="8" key="1">
    <citation type="submission" date="2021-03" db="EMBL/GenBank/DDBJ databases">
        <title>Whole genome shotgun sequence of Actinoplanes consettensis NBRC 14913.</title>
        <authorList>
            <person name="Komaki H."/>
            <person name="Tamura T."/>
        </authorList>
    </citation>
    <scope>NUCLEOTIDE SEQUENCE</scope>
    <source>
        <strain evidence="8">NBRC 14913</strain>
    </source>
</reference>
<sequence length="407" mass="44776">MGEVLTDRLPLFPFLSPGDDPFTPVTGADLRRLDGPVTRVKLPTGGWTWLVTRHRDVKQMLRSDAFSADAARPGFPLLRQSPPQSAEGRRGGFIRMDGEEHLRLRRMLTAEFMIKNIRRIEPLIGQVVDDALTAFQAGQRPADLVAGFALPVPSLVICHLLGVPYADHAFFQQRSVVLLDRSADPLAVRDAVAGLRSYLGRLIEDKRAGATPGDDLLGRLITERVRPGELEVGELIGMALLLLIAGHETTANMIGLSVLLLLQHPHVWERLRGDPAQADAVVEELLRYLTIVRQGLPRQAIRDVEVGGRRIRAGEPVTALLSLANRDADVFDDAEEFDPYREAHQHLAFGFGVHQCIGQPLARAELRIALTGLAARLPGLRLAADPADLPKRDNSIVYGLSELPVTW</sequence>
<evidence type="ECO:0000256" key="4">
    <source>
        <dbReference type="ARBA" id="ARBA00023002"/>
    </source>
</evidence>
<evidence type="ECO:0000256" key="2">
    <source>
        <dbReference type="ARBA" id="ARBA00022617"/>
    </source>
</evidence>
<proteinExistence type="inferred from homology"/>
<evidence type="ECO:0000256" key="5">
    <source>
        <dbReference type="ARBA" id="ARBA00023004"/>
    </source>
</evidence>
<comment type="similarity">
    <text evidence="1 7">Belongs to the cytochrome P450 family.</text>
</comment>
<evidence type="ECO:0000256" key="3">
    <source>
        <dbReference type="ARBA" id="ARBA00022723"/>
    </source>
</evidence>
<protein>
    <submittedName>
        <fullName evidence="8">Cytochrome P450</fullName>
    </submittedName>
</protein>
<dbReference type="RefSeq" id="WP_212996999.1">
    <property type="nucleotide sequence ID" value="NZ_BAAATW010000003.1"/>
</dbReference>